<evidence type="ECO:0000313" key="1">
    <source>
        <dbReference type="EMBL" id="NYZ66722.1"/>
    </source>
</evidence>
<evidence type="ECO:0000313" key="2">
    <source>
        <dbReference type="Proteomes" id="UP000569732"/>
    </source>
</evidence>
<name>A0A853I564_9GAMM</name>
<dbReference type="Proteomes" id="UP000569732">
    <property type="component" value="Unassembled WGS sequence"/>
</dbReference>
<gene>
    <name evidence="1" type="ORF">H0A36_11940</name>
</gene>
<reference evidence="1 2" key="1">
    <citation type="submission" date="2020-07" db="EMBL/GenBank/DDBJ databases">
        <title>Endozoicomonas sp. nov., isolated from sediment.</title>
        <authorList>
            <person name="Gu T."/>
        </authorList>
    </citation>
    <scope>NUCLEOTIDE SEQUENCE [LARGE SCALE GENOMIC DNA]</scope>
    <source>
        <strain evidence="1 2">SM1973</strain>
    </source>
</reference>
<dbReference type="RefSeq" id="WP_180568751.1">
    <property type="nucleotide sequence ID" value="NZ_JACCKB010000017.1"/>
</dbReference>
<dbReference type="EMBL" id="JACCKB010000017">
    <property type="protein sequence ID" value="NYZ66722.1"/>
    <property type="molecule type" value="Genomic_DNA"/>
</dbReference>
<accession>A0A853I564</accession>
<keyword evidence="2" id="KW-1185">Reference proteome</keyword>
<sequence>MMKPATPTEEQRLQQFIKELTALSKKTGIVIEAIGGVSIVEPEELKALRYLGEVGTGDIEPRF</sequence>
<organism evidence="1 2">
    <name type="scientific">Spartinivicinus marinus</name>
    <dbReference type="NCBI Taxonomy" id="2994442"/>
    <lineage>
        <taxon>Bacteria</taxon>
        <taxon>Pseudomonadati</taxon>
        <taxon>Pseudomonadota</taxon>
        <taxon>Gammaproteobacteria</taxon>
        <taxon>Oceanospirillales</taxon>
        <taxon>Zooshikellaceae</taxon>
        <taxon>Spartinivicinus</taxon>
    </lineage>
</organism>
<comment type="caution">
    <text evidence="1">The sequence shown here is derived from an EMBL/GenBank/DDBJ whole genome shotgun (WGS) entry which is preliminary data.</text>
</comment>
<protein>
    <submittedName>
        <fullName evidence="1">Uncharacterized protein</fullName>
    </submittedName>
</protein>
<proteinExistence type="predicted"/>
<dbReference type="AlphaFoldDB" id="A0A853I564"/>